<dbReference type="PROSITE" id="PS50919">
    <property type="entry name" value="MIR"/>
    <property type="match status" value="3"/>
</dbReference>
<feature type="domain" description="MIR" evidence="20">
    <location>
        <begin position="368"/>
        <end position="429"/>
    </location>
</feature>
<evidence type="ECO:0000313" key="22">
    <source>
        <dbReference type="Proteomes" id="UP001153620"/>
    </source>
</evidence>
<name>A0A9N9WME3_9DIPT</name>
<dbReference type="GO" id="GO:0005789">
    <property type="term" value="C:endoplasmic reticulum membrane"/>
    <property type="evidence" value="ECO:0007669"/>
    <property type="project" value="UniProtKB-SubCell"/>
</dbReference>
<dbReference type="OrthoDB" id="292747at2759"/>
<keyword evidence="10 19" id="KW-1133">Transmembrane helix</keyword>
<feature type="domain" description="MIR" evidence="20">
    <location>
        <begin position="440"/>
        <end position="497"/>
    </location>
</feature>
<dbReference type="SUPFAM" id="SSF82109">
    <property type="entry name" value="MIR domain"/>
    <property type="match status" value="1"/>
</dbReference>
<evidence type="ECO:0000256" key="11">
    <source>
        <dbReference type="ARBA" id="ARBA00023136"/>
    </source>
</evidence>
<feature type="transmembrane region" description="Helical" evidence="19">
    <location>
        <begin position="278"/>
        <end position="295"/>
    </location>
</feature>
<evidence type="ECO:0000256" key="7">
    <source>
        <dbReference type="ARBA" id="ARBA00022692"/>
    </source>
</evidence>
<comment type="pathway">
    <text evidence="2">Protein modification; protein glycosylation.</text>
</comment>
<comment type="catalytic activity">
    <reaction evidence="12">
        <text>a di-trans,poly-cis-dolichyl beta-D-mannosyl phosphate + L-threonyl-[protein] = 3-O-(alpha-D-mannosyl)-L-threonyl-[protein] + a di-trans,poly-cis-dolichyl phosphate + H(+)</text>
        <dbReference type="Rhea" id="RHEA:53396"/>
        <dbReference type="Rhea" id="RHEA-COMP:11060"/>
        <dbReference type="Rhea" id="RHEA-COMP:13547"/>
        <dbReference type="Rhea" id="RHEA-COMP:19498"/>
        <dbReference type="Rhea" id="RHEA-COMP:19501"/>
        <dbReference type="ChEBI" id="CHEBI:15378"/>
        <dbReference type="ChEBI" id="CHEBI:30013"/>
        <dbReference type="ChEBI" id="CHEBI:57683"/>
        <dbReference type="ChEBI" id="CHEBI:58211"/>
        <dbReference type="ChEBI" id="CHEBI:137323"/>
        <dbReference type="EC" id="2.4.1.109"/>
    </reaction>
</comment>
<dbReference type="InterPro" id="IPR032421">
    <property type="entry name" value="PMT_4TMC"/>
</dbReference>
<evidence type="ECO:0000256" key="13">
    <source>
        <dbReference type="ARBA" id="ARBA00045102"/>
    </source>
</evidence>
<dbReference type="InterPro" id="IPR036300">
    <property type="entry name" value="MIR_dom_sf"/>
</dbReference>
<dbReference type="FunFam" id="2.80.10.50:FF:000012">
    <property type="entry name" value="Protein O-mannosyl-transferase 1"/>
    <property type="match status" value="1"/>
</dbReference>
<feature type="transmembrane region" description="Helical" evidence="19">
    <location>
        <begin position="716"/>
        <end position="735"/>
    </location>
</feature>
<evidence type="ECO:0000256" key="15">
    <source>
        <dbReference type="ARBA" id="ARBA00061810"/>
    </source>
</evidence>
<dbReference type="SMART" id="SM00472">
    <property type="entry name" value="MIR"/>
    <property type="match status" value="3"/>
</dbReference>
<comment type="subcellular location">
    <subcellularLocation>
        <location evidence="1">Endoplasmic reticulum membrane</location>
        <topology evidence="1">Multi-pass membrane protein</topology>
    </subcellularLocation>
</comment>
<dbReference type="EMBL" id="OU895877">
    <property type="protein sequence ID" value="CAG9798972.1"/>
    <property type="molecule type" value="Genomic_DNA"/>
</dbReference>
<evidence type="ECO:0000256" key="19">
    <source>
        <dbReference type="SAM" id="Phobius"/>
    </source>
</evidence>
<gene>
    <name evidence="21" type="ORF">CHIRRI_LOCUS1947</name>
</gene>
<feature type="transmembrane region" description="Helical" evidence="19">
    <location>
        <begin position="316"/>
        <end position="339"/>
    </location>
</feature>
<dbReference type="CDD" id="cd23281">
    <property type="entry name" value="beta-trefoil_MIR_POMT1"/>
    <property type="match status" value="1"/>
</dbReference>
<feature type="transmembrane region" description="Helical" evidence="19">
    <location>
        <begin position="228"/>
        <end position="249"/>
    </location>
</feature>
<evidence type="ECO:0000256" key="17">
    <source>
        <dbReference type="ARBA" id="ARBA00079036"/>
    </source>
</evidence>
<evidence type="ECO:0000256" key="10">
    <source>
        <dbReference type="ARBA" id="ARBA00022989"/>
    </source>
</evidence>
<evidence type="ECO:0000256" key="9">
    <source>
        <dbReference type="ARBA" id="ARBA00022824"/>
    </source>
</evidence>
<comment type="function">
    <text evidence="14">Rt/POMT1 and tw/POMT2 function as a protein O-mannosyltransferase in association with each other to generate and maintain normal muscle development.</text>
</comment>
<comment type="similarity">
    <text evidence="3">Belongs to the glycosyltransferase 39 family.</text>
</comment>
<feature type="transmembrane region" description="Helical" evidence="19">
    <location>
        <begin position="686"/>
        <end position="704"/>
    </location>
</feature>
<keyword evidence="6" id="KW-0808">Transferase</keyword>
<dbReference type="InterPro" id="IPR003342">
    <property type="entry name" value="ArnT-like_N"/>
</dbReference>
<evidence type="ECO:0000256" key="3">
    <source>
        <dbReference type="ARBA" id="ARBA00007222"/>
    </source>
</evidence>
<keyword evidence="22" id="KW-1185">Reference proteome</keyword>
<protein>
    <recommendedName>
        <fullName evidence="16">Protein O-mannosyltransferase 1</fullName>
        <ecNumber evidence="4">2.4.1.109</ecNumber>
    </recommendedName>
    <alternativeName>
        <fullName evidence="17">Protein rotated abdomen</fullName>
    </alternativeName>
</protein>
<dbReference type="InterPro" id="IPR016093">
    <property type="entry name" value="MIR_motif"/>
</dbReference>
<evidence type="ECO:0000256" key="5">
    <source>
        <dbReference type="ARBA" id="ARBA00022676"/>
    </source>
</evidence>
<feature type="transmembrane region" description="Helical" evidence="19">
    <location>
        <begin position="645"/>
        <end position="666"/>
    </location>
</feature>
<keyword evidence="8" id="KW-0677">Repeat</keyword>
<dbReference type="Pfam" id="PF16192">
    <property type="entry name" value="PMT_4TMC"/>
    <property type="match status" value="1"/>
</dbReference>
<evidence type="ECO:0000256" key="6">
    <source>
        <dbReference type="ARBA" id="ARBA00022679"/>
    </source>
</evidence>
<evidence type="ECO:0000256" key="16">
    <source>
        <dbReference type="ARBA" id="ARBA00073145"/>
    </source>
</evidence>
<reference evidence="21" key="2">
    <citation type="submission" date="2022-10" db="EMBL/GenBank/DDBJ databases">
        <authorList>
            <consortium name="ENA_rothamsted_submissions"/>
            <consortium name="culmorum"/>
            <person name="King R."/>
        </authorList>
    </citation>
    <scope>NUCLEOTIDE SEQUENCE</scope>
</reference>
<sequence length="794" mass="92610">MGTEMKAPENCENIIRNRKQKSAQVENSEKSAKVQTKITEQIENKGEDIKKSKELKKAAENPKSNERLIQHESEVTTNHNSISNFTIKIEFDPMSIALFTLAIVTRFFRLSEPRKIVFDELHYGKYVSLYMKNLFFFEKHPPLGKQLIAGVAHFAGYDGNYTFNKIGSEYSENVPIFWLRVVPALCGSLLVPVVYNLLLQLKINRWVASMGGLLIVLDNALLTQSRFILMEPMLLIFSTSALLFLLRFLDSQYFSIKWWLNGILAASFYSFSMSIKYVGFYSYVLGMILIARHIWSELRDQNLSDIKLFFKTFIKGLILIGLPIAIYLSIFYIHLYTLYRAGPHDSVMTSAFQASLEGGLASITHGQPLKVVHGSQITLRHTNGRPCWLHSHADVYPVKYEDKRGSSHQQQVTCYSFKDVNNWWIVKRPSKADFSIGDELDDIKHGDEIQLVHGLTSRALNSHDVAAPMSPQSQEVSCYIDYNISMPGQLLWRVEILNKEEEGDVWHAIKSHVRLVHVMTHTALRFTGRQLPQWGYNQHEVAADKNLNHPDSVFNVEEHRYTKSSDQKERERQLLKSEMIPMERTQLSFWQKFRELQIKMFWQSETVQNHMYSSEPLEWPLMSKGIAYWYQKDTNAQIHLLGNIALWYSCTISLFVYAALMVFYLLRRRRQINDLNEQEWIKFESIGCIFFVGYVINFAPYFFVERTLFLHNYLPALIYKICLLCALIEHVYDILRKMNQNFMSFVYKVAVLVWLAYVFHVFQTFLTISYGRTKLTSETILQLRWKDTWDFIFS</sequence>
<dbReference type="Proteomes" id="UP001153620">
    <property type="component" value="Chromosome 1"/>
</dbReference>
<dbReference type="EC" id="2.4.1.109" evidence="4"/>
<feature type="region of interest" description="Disordered" evidence="18">
    <location>
        <begin position="1"/>
        <end position="39"/>
    </location>
</feature>
<keyword evidence="11 19" id="KW-0472">Membrane</keyword>
<evidence type="ECO:0000256" key="8">
    <source>
        <dbReference type="ARBA" id="ARBA00022737"/>
    </source>
</evidence>
<keyword evidence="7 19" id="KW-0812">Transmembrane</keyword>
<dbReference type="Gene3D" id="2.80.10.50">
    <property type="match status" value="1"/>
</dbReference>
<dbReference type="InterPro" id="IPR027005">
    <property type="entry name" value="PMT-like"/>
</dbReference>
<evidence type="ECO:0000256" key="18">
    <source>
        <dbReference type="SAM" id="MobiDB-lite"/>
    </source>
</evidence>
<comment type="catalytic activity">
    <reaction evidence="13">
        <text>a di-trans,poly-cis-dolichyl beta-D-mannosyl phosphate + L-seryl-[protein] = 3-O-(alpha-D-mannosyl)-L-seryl-[protein] + a di-trans,poly-cis-dolichyl phosphate + H(+)</text>
        <dbReference type="Rhea" id="RHEA:17377"/>
        <dbReference type="Rhea" id="RHEA-COMP:9863"/>
        <dbReference type="Rhea" id="RHEA-COMP:13546"/>
        <dbReference type="Rhea" id="RHEA-COMP:19498"/>
        <dbReference type="Rhea" id="RHEA-COMP:19501"/>
        <dbReference type="ChEBI" id="CHEBI:15378"/>
        <dbReference type="ChEBI" id="CHEBI:29999"/>
        <dbReference type="ChEBI" id="CHEBI:57683"/>
        <dbReference type="ChEBI" id="CHEBI:58211"/>
        <dbReference type="ChEBI" id="CHEBI:137321"/>
        <dbReference type="EC" id="2.4.1.109"/>
    </reaction>
</comment>
<evidence type="ECO:0000256" key="2">
    <source>
        <dbReference type="ARBA" id="ARBA00004922"/>
    </source>
</evidence>
<evidence type="ECO:0000256" key="14">
    <source>
        <dbReference type="ARBA" id="ARBA00059310"/>
    </source>
</evidence>
<dbReference type="Pfam" id="PF02815">
    <property type="entry name" value="MIR"/>
    <property type="match status" value="1"/>
</dbReference>
<evidence type="ECO:0000256" key="1">
    <source>
        <dbReference type="ARBA" id="ARBA00004477"/>
    </source>
</evidence>
<feature type="domain" description="MIR" evidence="20">
    <location>
        <begin position="503"/>
        <end position="559"/>
    </location>
</feature>
<proteinExistence type="inferred from homology"/>
<dbReference type="PANTHER" id="PTHR10050:SF51">
    <property type="entry name" value="PROTEIN O-MANNOSYL-TRANSFERASE 1"/>
    <property type="match status" value="1"/>
</dbReference>
<reference evidence="21" key="1">
    <citation type="submission" date="2022-01" db="EMBL/GenBank/DDBJ databases">
        <authorList>
            <person name="King R."/>
        </authorList>
    </citation>
    <scope>NUCLEOTIDE SEQUENCE</scope>
</reference>
<evidence type="ECO:0000259" key="20">
    <source>
        <dbReference type="PROSITE" id="PS50919"/>
    </source>
</evidence>
<evidence type="ECO:0000256" key="12">
    <source>
        <dbReference type="ARBA" id="ARBA00045085"/>
    </source>
</evidence>
<dbReference type="PANTHER" id="PTHR10050">
    <property type="entry name" value="DOLICHYL-PHOSPHATE-MANNOSE--PROTEIN MANNOSYLTRANSFERASE"/>
    <property type="match status" value="1"/>
</dbReference>
<keyword evidence="9" id="KW-0256">Endoplasmic reticulum</keyword>
<organism evidence="21 22">
    <name type="scientific">Chironomus riparius</name>
    <dbReference type="NCBI Taxonomy" id="315576"/>
    <lineage>
        <taxon>Eukaryota</taxon>
        <taxon>Metazoa</taxon>
        <taxon>Ecdysozoa</taxon>
        <taxon>Arthropoda</taxon>
        <taxon>Hexapoda</taxon>
        <taxon>Insecta</taxon>
        <taxon>Pterygota</taxon>
        <taxon>Neoptera</taxon>
        <taxon>Endopterygota</taxon>
        <taxon>Diptera</taxon>
        <taxon>Nematocera</taxon>
        <taxon>Chironomoidea</taxon>
        <taxon>Chironomidae</taxon>
        <taxon>Chironominae</taxon>
        <taxon>Chironomus</taxon>
    </lineage>
</organism>
<dbReference type="Pfam" id="PF02366">
    <property type="entry name" value="PMT"/>
    <property type="match status" value="1"/>
</dbReference>
<evidence type="ECO:0000313" key="21">
    <source>
        <dbReference type="EMBL" id="CAG9798972.1"/>
    </source>
</evidence>
<dbReference type="AlphaFoldDB" id="A0A9N9WME3"/>
<feature type="transmembrane region" description="Helical" evidence="19">
    <location>
        <begin position="747"/>
        <end position="768"/>
    </location>
</feature>
<dbReference type="GO" id="GO:0004169">
    <property type="term" value="F:dolichyl-phosphate-mannose-protein mannosyltransferase activity"/>
    <property type="evidence" value="ECO:0007669"/>
    <property type="project" value="UniProtKB-EC"/>
</dbReference>
<accession>A0A9N9WME3</accession>
<comment type="subunit">
    <text evidence="15">Interacts with tw/POMT2.</text>
</comment>
<evidence type="ECO:0000256" key="4">
    <source>
        <dbReference type="ARBA" id="ARBA00012839"/>
    </source>
</evidence>
<feature type="transmembrane region" description="Helical" evidence="19">
    <location>
        <begin position="177"/>
        <end position="199"/>
    </location>
</feature>
<keyword evidence="5" id="KW-0328">Glycosyltransferase</keyword>